<name>A0A0X3PY58_SCHSO</name>
<proteinExistence type="predicted"/>
<dbReference type="AlphaFoldDB" id="A0A0X3PY58"/>
<sequence length="149" mass="16456">MVYAGAVTFNASNALFLSPSPNALALGFMIKSKPEVGSDAGDWRGVSLHLGVPLHLSPLWEFVMGVCHQERLPCSALAVVLVQRVHHASYFRGTRVQTLDGVREHFNLITCLFNQASVIEWPRIGSVICVRLTLSYLSPSTMYRSRNAK</sequence>
<protein>
    <submittedName>
        <fullName evidence="1">Uncharacterized protein</fullName>
    </submittedName>
</protein>
<reference evidence="1" key="1">
    <citation type="submission" date="2016-01" db="EMBL/GenBank/DDBJ databases">
        <title>Reference transcriptome for the parasite Schistocephalus solidus: insights into the molecular evolution of parasitism.</title>
        <authorList>
            <person name="Hebert F.O."/>
            <person name="Grambauer S."/>
            <person name="Barber I."/>
            <person name="Landry C.R."/>
            <person name="Aubin-Horth N."/>
        </authorList>
    </citation>
    <scope>NUCLEOTIDE SEQUENCE</scope>
</reference>
<accession>A0A0X3PY58</accession>
<organism evidence="1">
    <name type="scientific">Schistocephalus solidus</name>
    <name type="common">Tapeworm</name>
    <dbReference type="NCBI Taxonomy" id="70667"/>
    <lineage>
        <taxon>Eukaryota</taxon>
        <taxon>Metazoa</taxon>
        <taxon>Spiralia</taxon>
        <taxon>Lophotrochozoa</taxon>
        <taxon>Platyhelminthes</taxon>
        <taxon>Cestoda</taxon>
        <taxon>Eucestoda</taxon>
        <taxon>Diphyllobothriidea</taxon>
        <taxon>Diphyllobothriidae</taxon>
        <taxon>Schistocephalus</taxon>
    </lineage>
</organism>
<gene>
    <name evidence="1" type="ORF">TR117261</name>
</gene>
<dbReference type="EMBL" id="GEEE01006676">
    <property type="protein sequence ID" value="JAP56549.1"/>
    <property type="molecule type" value="Transcribed_RNA"/>
</dbReference>
<evidence type="ECO:0000313" key="1">
    <source>
        <dbReference type="EMBL" id="JAP56549.1"/>
    </source>
</evidence>
<dbReference type="EMBL" id="GEEE01024474">
    <property type="protein sequence ID" value="JAP38751.1"/>
    <property type="molecule type" value="Transcribed_RNA"/>
</dbReference>